<feature type="transmembrane region" description="Helical" evidence="1">
    <location>
        <begin position="93"/>
        <end position="113"/>
    </location>
</feature>
<keyword evidence="1" id="KW-0472">Membrane</keyword>
<dbReference type="EMBL" id="WJNH01000007">
    <property type="protein sequence ID" value="MRG87119.1"/>
    <property type="molecule type" value="Genomic_DNA"/>
</dbReference>
<dbReference type="RefSeq" id="WP_153729004.1">
    <property type="nucleotide sequence ID" value="NZ_WJNH01000007.1"/>
</dbReference>
<organism evidence="2 3">
    <name type="scientific">Salinibacillus xinjiangensis</name>
    <dbReference type="NCBI Taxonomy" id="1229268"/>
    <lineage>
        <taxon>Bacteria</taxon>
        <taxon>Bacillati</taxon>
        <taxon>Bacillota</taxon>
        <taxon>Bacilli</taxon>
        <taxon>Bacillales</taxon>
        <taxon>Bacillaceae</taxon>
        <taxon>Salinibacillus</taxon>
    </lineage>
</organism>
<sequence>MHVATTLYVVFAVWRWGDWRNWEKYHTTMLYFALGNLLYNFLTAHYFLWRLDADFLSNHTLTEMLYTFIVFPGTALLFLCNMPEEKRRRNVHIVKWIFIYALWEAFFVLTKSIEYQYGWGYWWSVGFDTFMFPMLLLHYKKPLIAYLLSIPIGIFFIWWFNVPVHLPIEQR</sequence>
<dbReference type="NCBIfam" id="NF041644">
    <property type="entry name" value="CBO0543_fam"/>
    <property type="match status" value="1"/>
</dbReference>
<feature type="transmembrane region" description="Helical" evidence="1">
    <location>
        <begin position="143"/>
        <end position="161"/>
    </location>
</feature>
<dbReference type="Proteomes" id="UP000480185">
    <property type="component" value="Unassembled WGS sequence"/>
</dbReference>
<evidence type="ECO:0000313" key="3">
    <source>
        <dbReference type="Proteomes" id="UP000480185"/>
    </source>
</evidence>
<keyword evidence="1" id="KW-0812">Transmembrane</keyword>
<protein>
    <submittedName>
        <fullName evidence="2">Uncharacterized protein</fullName>
    </submittedName>
</protein>
<proteinExistence type="predicted"/>
<feature type="transmembrane region" description="Helical" evidence="1">
    <location>
        <begin position="64"/>
        <end position="81"/>
    </location>
</feature>
<feature type="transmembrane region" description="Helical" evidence="1">
    <location>
        <begin position="119"/>
        <end position="136"/>
    </location>
</feature>
<dbReference type="OrthoDB" id="2628935at2"/>
<accession>A0A6G1X861</accession>
<gene>
    <name evidence="2" type="ORF">GH754_12445</name>
</gene>
<keyword evidence="3" id="KW-1185">Reference proteome</keyword>
<dbReference type="InterPro" id="IPR048147">
    <property type="entry name" value="CBO0543-like"/>
</dbReference>
<evidence type="ECO:0000313" key="2">
    <source>
        <dbReference type="EMBL" id="MRG87119.1"/>
    </source>
</evidence>
<comment type="caution">
    <text evidence="2">The sequence shown here is derived from an EMBL/GenBank/DDBJ whole genome shotgun (WGS) entry which is preliminary data.</text>
</comment>
<evidence type="ECO:0000256" key="1">
    <source>
        <dbReference type="SAM" id="Phobius"/>
    </source>
</evidence>
<dbReference type="AlphaFoldDB" id="A0A6G1X861"/>
<name>A0A6G1X861_9BACI</name>
<reference evidence="2 3" key="1">
    <citation type="submission" date="2019-11" db="EMBL/GenBank/DDBJ databases">
        <authorList>
            <person name="Li J."/>
        </authorList>
    </citation>
    <scope>NUCLEOTIDE SEQUENCE [LARGE SCALE GENOMIC DNA]</scope>
    <source>
        <strain evidence="2 3">J4</strain>
    </source>
</reference>
<keyword evidence="1" id="KW-1133">Transmembrane helix</keyword>
<feature type="transmembrane region" description="Helical" evidence="1">
    <location>
        <begin position="29"/>
        <end position="49"/>
    </location>
</feature>